<name>A0ABM8D3U3_9NOCA</name>
<evidence type="ECO:0008006" key="5">
    <source>
        <dbReference type="Google" id="ProtNLM"/>
    </source>
</evidence>
<keyword evidence="2" id="KW-0560">Oxidoreductase</keyword>
<evidence type="ECO:0000313" key="3">
    <source>
        <dbReference type="EMBL" id="BDU02054.1"/>
    </source>
</evidence>
<dbReference type="SUPFAM" id="SSF51735">
    <property type="entry name" value="NAD(P)-binding Rossmann-fold domains"/>
    <property type="match status" value="1"/>
</dbReference>
<dbReference type="InterPro" id="IPR036291">
    <property type="entry name" value="NAD(P)-bd_dom_sf"/>
</dbReference>
<comment type="similarity">
    <text evidence="1">Belongs to the short-chain dehydrogenases/reductases (SDR) family.</text>
</comment>
<evidence type="ECO:0000313" key="4">
    <source>
        <dbReference type="Proteomes" id="UP001317870"/>
    </source>
</evidence>
<accession>A0ABM8D3U3</accession>
<keyword evidence="4" id="KW-1185">Reference proteome</keyword>
<dbReference type="PANTHER" id="PTHR43669:SF3">
    <property type="entry name" value="ALCOHOL DEHYDROGENASE, PUTATIVE (AFU_ORTHOLOGUE AFUA_3G03445)-RELATED"/>
    <property type="match status" value="1"/>
</dbReference>
<dbReference type="CDD" id="cd05233">
    <property type="entry name" value="SDR_c"/>
    <property type="match status" value="1"/>
</dbReference>
<dbReference type="Proteomes" id="UP001317870">
    <property type="component" value="Chromosome"/>
</dbReference>
<dbReference type="EMBL" id="AP026978">
    <property type="protein sequence ID" value="BDU02054.1"/>
    <property type="molecule type" value="Genomic_DNA"/>
</dbReference>
<dbReference type="InterPro" id="IPR002347">
    <property type="entry name" value="SDR_fam"/>
</dbReference>
<gene>
    <name evidence="3" type="ORF">IFM12276_50820</name>
</gene>
<evidence type="ECO:0000256" key="2">
    <source>
        <dbReference type="ARBA" id="ARBA00023002"/>
    </source>
</evidence>
<evidence type="ECO:0000256" key="1">
    <source>
        <dbReference type="ARBA" id="ARBA00006484"/>
    </source>
</evidence>
<dbReference type="Gene3D" id="3.40.50.720">
    <property type="entry name" value="NAD(P)-binding Rossmann-like Domain"/>
    <property type="match status" value="1"/>
</dbReference>
<organism evidence="3 4">
    <name type="scientific">Nocardia sputorum</name>
    <dbReference type="NCBI Taxonomy" id="2984338"/>
    <lineage>
        <taxon>Bacteria</taxon>
        <taxon>Bacillati</taxon>
        <taxon>Actinomycetota</taxon>
        <taxon>Actinomycetes</taxon>
        <taxon>Mycobacteriales</taxon>
        <taxon>Nocardiaceae</taxon>
        <taxon>Nocardia</taxon>
    </lineage>
</organism>
<reference evidence="3 4" key="1">
    <citation type="submission" date="2022-11" db="EMBL/GenBank/DDBJ databases">
        <title>Genome Sequencing of Nocardia sp. ON39_IFM12276 and assembly.</title>
        <authorList>
            <person name="Shimojima M."/>
            <person name="Toyokawa M."/>
            <person name="Uesaka K."/>
        </authorList>
    </citation>
    <scope>NUCLEOTIDE SEQUENCE [LARGE SCALE GENOMIC DNA]</scope>
    <source>
        <strain evidence="3 4">IFM 12276</strain>
    </source>
</reference>
<proteinExistence type="inferred from homology"/>
<dbReference type="Pfam" id="PF00106">
    <property type="entry name" value="adh_short"/>
    <property type="match status" value="1"/>
</dbReference>
<dbReference type="PANTHER" id="PTHR43669">
    <property type="entry name" value="5-KETO-D-GLUCONATE 5-REDUCTASE"/>
    <property type="match status" value="1"/>
</dbReference>
<dbReference type="PRINTS" id="PR00081">
    <property type="entry name" value="GDHRDH"/>
</dbReference>
<sequence>MTAPVLLVLGAGPGVGLSVARLFAADGYTAVLACRLPEEAEPLTKELREQGFDAEGVGVDLRDPADVTRVVAGVGERHGRIDVLHFNPSVFREADPLRLSVPELIEDFTVGAAALLPAVQAARPFLSEGARVLVTGSAAADKPWHRAASLGVQKAAVRNLVTSLDATLAPEGIRAVAVQINGVLGEGAFTRDRVAAALHAAATRPAEEWTPHVAYDG</sequence>
<protein>
    <recommendedName>
        <fullName evidence="5">SDR family NAD(P)-dependent oxidoreductase</fullName>
    </recommendedName>
</protein>
<dbReference type="RefSeq" id="WP_281875138.1">
    <property type="nucleotide sequence ID" value="NZ_AP026976.1"/>
</dbReference>